<dbReference type="SUPFAM" id="SSF56300">
    <property type="entry name" value="Metallo-dependent phosphatases"/>
    <property type="match status" value="1"/>
</dbReference>
<reference evidence="2" key="2">
    <citation type="journal article" date="2021" name="PeerJ">
        <title>Extensive microbial diversity within the chicken gut microbiome revealed by metagenomics and culture.</title>
        <authorList>
            <person name="Gilroy R."/>
            <person name="Ravi A."/>
            <person name="Getino M."/>
            <person name="Pursley I."/>
            <person name="Horton D.L."/>
            <person name="Alikhan N.F."/>
            <person name="Baker D."/>
            <person name="Gharbi K."/>
            <person name="Hall N."/>
            <person name="Watson M."/>
            <person name="Adriaenssens E.M."/>
            <person name="Foster-Nyarko E."/>
            <person name="Jarju S."/>
            <person name="Secka A."/>
            <person name="Antonio M."/>
            <person name="Oren A."/>
            <person name="Chaudhuri R.R."/>
            <person name="La Ragione R."/>
            <person name="Hildebrand F."/>
            <person name="Pallen M.J."/>
        </authorList>
    </citation>
    <scope>NUCLEOTIDE SEQUENCE</scope>
    <source>
        <strain evidence="2">ChiGjej1B1-1684</strain>
    </source>
</reference>
<dbReference type="InterPro" id="IPR014578">
    <property type="entry name" value="Pesterase_CT488"/>
</dbReference>
<gene>
    <name evidence="2" type="ORF">IAD22_03730</name>
</gene>
<protein>
    <submittedName>
        <fullName evidence="2">Metallophosphoesterase</fullName>
    </submittedName>
</protein>
<name>A0A9D1S7S4_9FIRM</name>
<dbReference type="PANTHER" id="PTHR31302">
    <property type="entry name" value="TRANSMEMBRANE PROTEIN WITH METALLOPHOSPHOESTERASE DOMAIN-RELATED"/>
    <property type="match status" value="1"/>
</dbReference>
<dbReference type="EMBL" id="DVNG01000053">
    <property type="protein sequence ID" value="HIU50106.1"/>
    <property type="molecule type" value="Genomic_DNA"/>
</dbReference>
<dbReference type="InterPro" id="IPR004843">
    <property type="entry name" value="Calcineurin-like_PHP"/>
</dbReference>
<accession>A0A9D1S7S4</accession>
<dbReference type="Pfam" id="PF00149">
    <property type="entry name" value="Metallophos"/>
    <property type="match status" value="1"/>
</dbReference>
<dbReference type="PIRSF" id="PIRSF033094">
    <property type="entry name" value="Pesterase_CT488"/>
    <property type="match status" value="1"/>
</dbReference>
<feature type="domain" description="Calcineurin-like phosphoesterase" evidence="1">
    <location>
        <begin position="2"/>
        <end position="197"/>
    </location>
</feature>
<evidence type="ECO:0000259" key="1">
    <source>
        <dbReference type="Pfam" id="PF00149"/>
    </source>
</evidence>
<organism evidence="2 3">
    <name type="scientific">Candidatus Limousia pullorum</name>
    <dbReference type="NCBI Taxonomy" id="2840860"/>
    <lineage>
        <taxon>Bacteria</taxon>
        <taxon>Bacillati</taxon>
        <taxon>Bacillota</taxon>
        <taxon>Clostridia</taxon>
        <taxon>Eubacteriales</taxon>
        <taxon>Oscillospiraceae</taxon>
        <taxon>Oscillospiraceae incertae sedis</taxon>
        <taxon>Candidatus Limousia</taxon>
    </lineage>
</organism>
<comment type="caution">
    <text evidence="2">The sequence shown here is derived from an EMBL/GenBank/DDBJ whole genome shotgun (WGS) entry which is preliminary data.</text>
</comment>
<sequence>MSLFAIADTHLSLGTDKPMDIFKGWSDYVERLEKNWRLLVKEDDTVVIAGDISWAMKLEECEKDFTFLENLPGKKIILKGNHDYWWATKKKMDEYIEKMGFKTLNILFNNSYSCGDFALCGTRGWCLEPESEEDTKVLNRELGRLKTSIDCAKKLDCKEMVAFFHYPPVFGDKECTPIIDLLIENGIKKCYYGHLHGSMAKRYAVNGIYRDIEFRLISCDNINFTPFLVR</sequence>
<dbReference type="PANTHER" id="PTHR31302:SF22">
    <property type="entry name" value="PHOSPHOESTERASE"/>
    <property type="match status" value="1"/>
</dbReference>
<proteinExistence type="predicted"/>
<dbReference type="GO" id="GO:0016787">
    <property type="term" value="F:hydrolase activity"/>
    <property type="evidence" value="ECO:0007669"/>
    <property type="project" value="InterPro"/>
</dbReference>
<dbReference type="AlphaFoldDB" id="A0A9D1S7S4"/>
<dbReference type="Proteomes" id="UP000824118">
    <property type="component" value="Unassembled WGS sequence"/>
</dbReference>
<dbReference type="InterPro" id="IPR029052">
    <property type="entry name" value="Metallo-depent_PP-like"/>
</dbReference>
<reference evidence="2" key="1">
    <citation type="submission" date="2020-10" db="EMBL/GenBank/DDBJ databases">
        <authorList>
            <person name="Gilroy R."/>
        </authorList>
    </citation>
    <scope>NUCLEOTIDE SEQUENCE</scope>
    <source>
        <strain evidence="2">ChiGjej1B1-1684</strain>
    </source>
</reference>
<evidence type="ECO:0000313" key="3">
    <source>
        <dbReference type="Proteomes" id="UP000824118"/>
    </source>
</evidence>
<dbReference type="Gene3D" id="3.60.21.10">
    <property type="match status" value="1"/>
</dbReference>
<dbReference type="InterPro" id="IPR051158">
    <property type="entry name" value="Metallophosphoesterase_sf"/>
</dbReference>
<evidence type="ECO:0000313" key="2">
    <source>
        <dbReference type="EMBL" id="HIU50106.1"/>
    </source>
</evidence>